<evidence type="ECO:0000256" key="2">
    <source>
        <dbReference type="ARBA" id="ARBA00012438"/>
    </source>
</evidence>
<evidence type="ECO:0000259" key="11">
    <source>
        <dbReference type="Pfam" id="PF02518"/>
    </source>
</evidence>
<keyword evidence="3" id="KW-0597">Phosphoprotein</keyword>
<dbReference type="Pfam" id="PF23539">
    <property type="entry name" value="DUF7134"/>
    <property type="match status" value="1"/>
</dbReference>
<feature type="region of interest" description="Disordered" evidence="9">
    <location>
        <begin position="349"/>
        <end position="368"/>
    </location>
</feature>
<accession>A0A263CZS1</accession>
<dbReference type="Pfam" id="PF07730">
    <property type="entry name" value="HisKA_3"/>
    <property type="match status" value="1"/>
</dbReference>
<evidence type="ECO:0000259" key="12">
    <source>
        <dbReference type="Pfam" id="PF07730"/>
    </source>
</evidence>
<dbReference type="GO" id="GO:0016020">
    <property type="term" value="C:membrane"/>
    <property type="evidence" value="ECO:0007669"/>
    <property type="project" value="InterPro"/>
</dbReference>
<keyword evidence="10" id="KW-1133">Transmembrane helix</keyword>
<evidence type="ECO:0000259" key="13">
    <source>
        <dbReference type="Pfam" id="PF23539"/>
    </source>
</evidence>
<evidence type="ECO:0000313" key="15">
    <source>
        <dbReference type="Proteomes" id="UP000242444"/>
    </source>
</evidence>
<protein>
    <recommendedName>
        <fullName evidence="2">histidine kinase</fullName>
        <ecNumber evidence="2">2.7.13.3</ecNumber>
    </recommendedName>
</protein>
<feature type="domain" description="Histidine kinase/HSP90-like ATPase" evidence="11">
    <location>
        <begin position="290"/>
        <end position="408"/>
    </location>
</feature>
<dbReference type="InParanoid" id="A0A263CZS1"/>
<feature type="transmembrane region" description="Helical" evidence="10">
    <location>
        <begin position="72"/>
        <end position="95"/>
    </location>
</feature>
<keyword evidence="7" id="KW-0067">ATP-binding</keyword>
<feature type="domain" description="DUF7134" evidence="13">
    <location>
        <begin position="1"/>
        <end position="148"/>
    </location>
</feature>
<dbReference type="OrthoDB" id="227596at2"/>
<dbReference type="CDD" id="cd16917">
    <property type="entry name" value="HATPase_UhpB-NarQ-NarX-like"/>
    <property type="match status" value="1"/>
</dbReference>
<evidence type="ECO:0000313" key="14">
    <source>
        <dbReference type="EMBL" id="OZM71378.1"/>
    </source>
</evidence>
<dbReference type="InterPro" id="IPR055558">
    <property type="entry name" value="DUF7134"/>
</dbReference>
<organism evidence="14 15">
    <name type="scientific">Amycolatopsis antarctica</name>
    <dbReference type="NCBI Taxonomy" id="1854586"/>
    <lineage>
        <taxon>Bacteria</taxon>
        <taxon>Bacillati</taxon>
        <taxon>Actinomycetota</taxon>
        <taxon>Actinomycetes</taxon>
        <taxon>Pseudonocardiales</taxon>
        <taxon>Pseudonocardiaceae</taxon>
        <taxon>Amycolatopsis</taxon>
    </lineage>
</organism>
<proteinExistence type="predicted"/>
<name>A0A263CZS1_9PSEU</name>
<feature type="transmembrane region" description="Helical" evidence="10">
    <location>
        <begin position="35"/>
        <end position="52"/>
    </location>
</feature>
<keyword evidence="4" id="KW-0808">Transferase</keyword>
<reference evidence="14 15" key="1">
    <citation type="submission" date="2017-07" db="EMBL/GenBank/DDBJ databases">
        <title>Amycolatopsis antarcticus sp. nov., isolated from the surface of an Antarcticus brown macroalga.</title>
        <authorList>
            <person name="Wang J."/>
            <person name="Leiva S."/>
            <person name="Huang J."/>
            <person name="Huang Y."/>
        </authorList>
    </citation>
    <scope>NUCLEOTIDE SEQUENCE [LARGE SCALE GENOMIC DNA]</scope>
    <source>
        <strain evidence="14 15">AU-G6</strain>
    </source>
</reference>
<evidence type="ECO:0000256" key="4">
    <source>
        <dbReference type="ARBA" id="ARBA00022679"/>
    </source>
</evidence>
<comment type="caution">
    <text evidence="14">The sequence shown here is derived from an EMBL/GenBank/DDBJ whole genome shotgun (WGS) entry which is preliminary data.</text>
</comment>
<feature type="domain" description="Signal transduction histidine kinase subgroup 3 dimerisation and phosphoacceptor" evidence="12">
    <location>
        <begin position="176"/>
        <end position="242"/>
    </location>
</feature>
<dbReference type="GO" id="GO:0005524">
    <property type="term" value="F:ATP binding"/>
    <property type="evidence" value="ECO:0007669"/>
    <property type="project" value="UniProtKB-KW"/>
</dbReference>
<dbReference type="GO" id="GO:0046983">
    <property type="term" value="F:protein dimerization activity"/>
    <property type="evidence" value="ECO:0007669"/>
    <property type="project" value="InterPro"/>
</dbReference>
<evidence type="ECO:0000256" key="3">
    <source>
        <dbReference type="ARBA" id="ARBA00022553"/>
    </source>
</evidence>
<comment type="catalytic activity">
    <reaction evidence="1">
        <text>ATP + protein L-histidine = ADP + protein N-phospho-L-histidine.</text>
        <dbReference type="EC" id="2.7.13.3"/>
    </reaction>
</comment>
<dbReference type="InterPro" id="IPR036890">
    <property type="entry name" value="HATPase_C_sf"/>
</dbReference>
<dbReference type="InterPro" id="IPR003594">
    <property type="entry name" value="HATPase_dom"/>
</dbReference>
<evidence type="ECO:0000256" key="6">
    <source>
        <dbReference type="ARBA" id="ARBA00022777"/>
    </source>
</evidence>
<evidence type="ECO:0000256" key="8">
    <source>
        <dbReference type="ARBA" id="ARBA00023012"/>
    </source>
</evidence>
<keyword evidence="8" id="KW-0902">Two-component regulatory system</keyword>
<dbReference type="AlphaFoldDB" id="A0A263CZS1"/>
<dbReference type="EC" id="2.7.13.3" evidence="2"/>
<keyword evidence="10" id="KW-0812">Transmembrane</keyword>
<evidence type="ECO:0000256" key="9">
    <source>
        <dbReference type="SAM" id="MobiDB-lite"/>
    </source>
</evidence>
<gene>
    <name evidence="14" type="ORF">CFN78_19625</name>
</gene>
<feature type="transmembrane region" description="Helical" evidence="10">
    <location>
        <begin position="125"/>
        <end position="144"/>
    </location>
</feature>
<feature type="compositionally biased region" description="Low complexity" evidence="9">
    <location>
        <begin position="350"/>
        <end position="364"/>
    </location>
</feature>
<keyword evidence="15" id="KW-1185">Reference proteome</keyword>
<sequence length="411" mass="43106">MRAHPVFGDSLIAGLLLLLDLLLFVTSAGERPPPLWYVALPSTLAVTVPLALRRRYPVVVPYLLLLACTLHGSLELGASSLFATAIAVYTVLVYAGRRQGTIYLALTAAVGVAQTLLLFRDTLLLSLLPMVVALAFCWVLAEFVGARRAYQGELEARLHLLETERDQAARIAVAEERGRIARELHDVVAHAVSVMVVQADGASYAIRPSPDTAERAVRTISETGRGALSELRRLLDVLRDTTEEEDGLPRVPQPGTDALVELAERVRAAGLPVTLEVDLGDGEPELPAGVSLGVYRIVQESLTNALKHAGKGARATVAVHRAPDAVTVQVADDGAGRMPALATLLPGPDAASPGGAQAGTATGARMPGVPGGNGLIGMRERANVFGGTLTAGPAPGGGWQVRATLPLRTAT</sequence>
<evidence type="ECO:0000256" key="5">
    <source>
        <dbReference type="ARBA" id="ARBA00022741"/>
    </source>
</evidence>
<keyword evidence="5" id="KW-0547">Nucleotide-binding</keyword>
<dbReference type="Pfam" id="PF02518">
    <property type="entry name" value="HATPase_c"/>
    <property type="match status" value="1"/>
</dbReference>
<keyword evidence="10" id="KW-0472">Membrane</keyword>
<evidence type="ECO:0000256" key="10">
    <source>
        <dbReference type="SAM" id="Phobius"/>
    </source>
</evidence>
<dbReference type="InterPro" id="IPR011712">
    <property type="entry name" value="Sig_transdc_His_kin_sub3_dim/P"/>
</dbReference>
<dbReference type="GO" id="GO:0000155">
    <property type="term" value="F:phosphorelay sensor kinase activity"/>
    <property type="evidence" value="ECO:0007669"/>
    <property type="project" value="InterPro"/>
</dbReference>
<dbReference type="EMBL" id="NKYE01000013">
    <property type="protein sequence ID" value="OZM71378.1"/>
    <property type="molecule type" value="Genomic_DNA"/>
</dbReference>
<dbReference type="PANTHER" id="PTHR24421:SF10">
    <property type="entry name" value="NITRATE_NITRITE SENSOR PROTEIN NARQ"/>
    <property type="match status" value="1"/>
</dbReference>
<evidence type="ECO:0000256" key="7">
    <source>
        <dbReference type="ARBA" id="ARBA00022840"/>
    </source>
</evidence>
<dbReference type="RefSeq" id="WP_094864326.1">
    <property type="nucleotide sequence ID" value="NZ_NKYE01000013.1"/>
</dbReference>
<dbReference type="PANTHER" id="PTHR24421">
    <property type="entry name" value="NITRATE/NITRITE SENSOR PROTEIN NARX-RELATED"/>
    <property type="match status" value="1"/>
</dbReference>
<dbReference type="Gene3D" id="3.30.565.10">
    <property type="entry name" value="Histidine kinase-like ATPase, C-terminal domain"/>
    <property type="match status" value="1"/>
</dbReference>
<dbReference type="Gene3D" id="1.20.5.1930">
    <property type="match status" value="1"/>
</dbReference>
<keyword evidence="6 14" id="KW-0418">Kinase</keyword>
<feature type="transmembrane region" description="Helical" evidence="10">
    <location>
        <begin position="102"/>
        <end position="119"/>
    </location>
</feature>
<dbReference type="InterPro" id="IPR050482">
    <property type="entry name" value="Sensor_HK_TwoCompSys"/>
</dbReference>
<dbReference type="SUPFAM" id="SSF55874">
    <property type="entry name" value="ATPase domain of HSP90 chaperone/DNA topoisomerase II/histidine kinase"/>
    <property type="match status" value="1"/>
</dbReference>
<dbReference type="Proteomes" id="UP000242444">
    <property type="component" value="Unassembled WGS sequence"/>
</dbReference>
<evidence type="ECO:0000256" key="1">
    <source>
        <dbReference type="ARBA" id="ARBA00000085"/>
    </source>
</evidence>
<feature type="transmembrane region" description="Helical" evidence="10">
    <location>
        <begin position="6"/>
        <end position="28"/>
    </location>
</feature>